<dbReference type="PROSITE" id="PS00723">
    <property type="entry name" value="POLYPRENYL_SYNTHASE_1"/>
    <property type="match status" value="1"/>
</dbReference>
<sequence length="307" mass="35525">MNCKDKEEAYSNDIDRKFDQYDKLLLQPFHHICQIPGKKVRAKLTVSFNNWLKIPEDNVKAISEIIQLLHNASLLLDDIEDASTLRRGLPVAHAIYGMPSTINCANYVCFIALQKVLALGKSEATKVYCEQMLELHRGQGMEIYWRDSFSCPSEEEYKEIIVRKTGGLFNMAVRMMQLFSDNKEDFTKLSSILGLYFQIRDDYENLKSFTYAENKSFCEDLTEGKFSFPIIHAIRTQPDDNQVINILRQRTTNPEVKLYCVNLLEKFGSLEYTRKTMMGLDDSARCEIKRLGGNPDLQKLLDELKTW</sequence>
<dbReference type="EMBL" id="JAVRJZ010000010">
    <property type="protein sequence ID" value="KAK2717722.1"/>
    <property type="molecule type" value="Genomic_DNA"/>
</dbReference>
<dbReference type="GO" id="GO:0042811">
    <property type="term" value="P:pheromone biosynthetic process"/>
    <property type="evidence" value="ECO:0007669"/>
    <property type="project" value="UniProtKB-ARBA"/>
</dbReference>
<dbReference type="GO" id="GO:0046872">
    <property type="term" value="F:metal ion binding"/>
    <property type="evidence" value="ECO:0007669"/>
    <property type="project" value="UniProtKB-KW"/>
</dbReference>
<evidence type="ECO:0000256" key="2">
    <source>
        <dbReference type="ARBA" id="ARBA00022842"/>
    </source>
</evidence>
<organism evidence="4 5">
    <name type="scientific">Artemia franciscana</name>
    <name type="common">Brine shrimp</name>
    <name type="synonym">Artemia sanfranciscana</name>
    <dbReference type="NCBI Taxonomy" id="6661"/>
    <lineage>
        <taxon>Eukaryota</taxon>
        <taxon>Metazoa</taxon>
        <taxon>Ecdysozoa</taxon>
        <taxon>Arthropoda</taxon>
        <taxon>Crustacea</taxon>
        <taxon>Branchiopoda</taxon>
        <taxon>Anostraca</taxon>
        <taxon>Artemiidae</taxon>
        <taxon>Artemia</taxon>
    </lineage>
</organism>
<comment type="caution">
    <text evidence="4">The sequence shown here is derived from an EMBL/GenBank/DDBJ whole genome shotgun (WGS) entry which is preliminary data.</text>
</comment>
<dbReference type="Gene3D" id="1.10.600.10">
    <property type="entry name" value="Farnesyl Diphosphate Synthase"/>
    <property type="match status" value="1"/>
</dbReference>
<evidence type="ECO:0000313" key="4">
    <source>
        <dbReference type="EMBL" id="KAK2717722.1"/>
    </source>
</evidence>
<dbReference type="PROSITE" id="PS00444">
    <property type="entry name" value="POLYPRENYL_SYNTHASE_2"/>
    <property type="match status" value="1"/>
</dbReference>
<comment type="similarity">
    <text evidence="3">Belongs to the FPP/GGPP synthase family.</text>
</comment>
<dbReference type="InterPro" id="IPR000092">
    <property type="entry name" value="Polyprenyl_synt"/>
</dbReference>
<dbReference type="PANTHER" id="PTHR12001:SF44">
    <property type="entry name" value="GERANYLGERANYL PYROPHOSPHATE SYNTHASE"/>
    <property type="match status" value="1"/>
</dbReference>
<dbReference type="PANTHER" id="PTHR12001">
    <property type="entry name" value="GERANYLGERANYL PYROPHOSPHATE SYNTHASE"/>
    <property type="match status" value="1"/>
</dbReference>
<dbReference type="Pfam" id="PF00348">
    <property type="entry name" value="polyprenyl_synt"/>
    <property type="match status" value="1"/>
</dbReference>
<name>A0AA88IAA0_ARTSF</name>
<dbReference type="AlphaFoldDB" id="A0AA88IAA0"/>
<dbReference type="SFLD" id="SFLDS00005">
    <property type="entry name" value="Isoprenoid_Synthase_Type_I"/>
    <property type="match status" value="1"/>
</dbReference>
<reference evidence="4" key="1">
    <citation type="submission" date="2023-07" db="EMBL/GenBank/DDBJ databases">
        <title>Chromosome-level genome assembly of Artemia franciscana.</title>
        <authorList>
            <person name="Jo E."/>
        </authorList>
    </citation>
    <scope>NUCLEOTIDE SEQUENCE</scope>
    <source>
        <tissue evidence="4">Whole body</tissue>
    </source>
</reference>
<dbReference type="CDD" id="cd00685">
    <property type="entry name" value="Trans_IPPS_HT"/>
    <property type="match status" value="1"/>
</dbReference>
<gene>
    <name evidence="4" type="ORF">QYM36_006490</name>
</gene>
<dbReference type="SFLD" id="SFLDG01017">
    <property type="entry name" value="Polyprenyl_Transferase_Like"/>
    <property type="match status" value="1"/>
</dbReference>
<dbReference type="GO" id="GO:0004659">
    <property type="term" value="F:prenyltransferase activity"/>
    <property type="evidence" value="ECO:0007669"/>
    <property type="project" value="InterPro"/>
</dbReference>
<protein>
    <recommendedName>
        <fullName evidence="6">Geranylgeranyl pyrophosphate synthase</fullName>
    </recommendedName>
</protein>
<evidence type="ECO:0000313" key="5">
    <source>
        <dbReference type="Proteomes" id="UP001187531"/>
    </source>
</evidence>
<dbReference type="GO" id="GO:0008299">
    <property type="term" value="P:isoprenoid biosynthetic process"/>
    <property type="evidence" value="ECO:0007669"/>
    <property type="project" value="InterPro"/>
</dbReference>
<keyword evidence="3" id="KW-0808">Transferase</keyword>
<keyword evidence="5" id="KW-1185">Reference proteome</keyword>
<evidence type="ECO:0000256" key="1">
    <source>
        <dbReference type="ARBA" id="ARBA00022723"/>
    </source>
</evidence>
<evidence type="ECO:0008006" key="6">
    <source>
        <dbReference type="Google" id="ProtNLM"/>
    </source>
</evidence>
<dbReference type="SUPFAM" id="SSF48576">
    <property type="entry name" value="Terpenoid synthases"/>
    <property type="match status" value="1"/>
</dbReference>
<keyword evidence="1" id="KW-0479">Metal-binding</keyword>
<keyword evidence="2" id="KW-0460">Magnesium</keyword>
<dbReference type="InterPro" id="IPR008949">
    <property type="entry name" value="Isoprenoid_synthase_dom_sf"/>
</dbReference>
<accession>A0AA88IAA0</accession>
<dbReference type="Proteomes" id="UP001187531">
    <property type="component" value="Unassembled WGS sequence"/>
</dbReference>
<dbReference type="InterPro" id="IPR033749">
    <property type="entry name" value="Polyprenyl_synt_CS"/>
</dbReference>
<evidence type="ECO:0000256" key="3">
    <source>
        <dbReference type="RuleBase" id="RU004466"/>
    </source>
</evidence>
<proteinExistence type="inferred from homology"/>